<dbReference type="InterPro" id="IPR051052">
    <property type="entry name" value="Diverse_substrate_MTase"/>
</dbReference>
<dbReference type="InterPro" id="IPR013216">
    <property type="entry name" value="Methyltransf_11"/>
</dbReference>
<dbReference type="Pfam" id="PF08241">
    <property type="entry name" value="Methyltransf_11"/>
    <property type="match status" value="1"/>
</dbReference>
<keyword evidence="6" id="KW-1185">Reference proteome</keyword>
<proteinExistence type="inferred from homology"/>
<evidence type="ECO:0000259" key="4">
    <source>
        <dbReference type="Pfam" id="PF08241"/>
    </source>
</evidence>
<dbReference type="GO" id="GO:0008757">
    <property type="term" value="F:S-adenosylmethionine-dependent methyltransferase activity"/>
    <property type="evidence" value="ECO:0007669"/>
    <property type="project" value="InterPro"/>
</dbReference>
<sequence length="251" mass="28075">MTVRDHFSGVAQAYVAARPHYPPALFDAIARFVPPSARVWEPGCGSGQATRDLAPRSAHVHATDPSAQQLAQHWAREAVAPNVTLANEPGEHTSLGDRSVELVAVAQALHWFDVAAFFVECDRVLRPGGLIAAWGYDDFDIPEGMAAAVDPFRARIEQDWPTERDFIKRHYADFDWPFAPLDAPPLALEVDWSFERFIGYLSSFSAVVQHRARTGDDAVALHRDALRQAWGAVQTRHIRWPLFLHLRRKPG</sequence>
<dbReference type="PANTHER" id="PTHR44942:SF4">
    <property type="entry name" value="METHYLTRANSFERASE TYPE 11 DOMAIN-CONTAINING PROTEIN"/>
    <property type="match status" value="1"/>
</dbReference>
<evidence type="ECO:0000256" key="3">
    <source>
        <dbReference type="ARBA" id="ARBA00022679"/>
    </source>
</evidence>
<evidence type="ECO:0000313" key="6">
    <source>
        <dbReference type="Proteomes" id="UP000323164"/>
    </source>
</evidence>
<comment type="similarity">
    <text evidence="1">Belongs to the methyltransferase superfamily.</text>
</comment>
<dbReference type="GO" id="GO:0032259">
    <property type="term" value="P:methylation"/>
    <property type="evidence" value="ECO:0007669"/>
    <property type="project" value="UniProtKB-KW"/>
</dbReference>
<gene>
    <name evidence="5" type="ORF">FW784_07380</name>
</gene>
<evidence type="ECO:0000313" key="5">
    <source>
        <dbReference type="EMBL" id="TZF89923.1"/>
    </source>
</evidence>
<keyword evidence="2 5" id="KW-0489">Methyltransferase</keyword>
<dbReference type="RefSeq" id="WP_149352711.1">
    <property type="nucleotide sequence ID" value="NZ_VTRV01000062.1"/>
</dbReference>
<dbReference type="OrthoDB" id="9797252at2"/>
<keyword evidence="3 5" id="KW-0808">Transferase</keyword>
<dbReference type="InterPro" id="IPR029063">
    <property type="entry name" value="SAM-dependent_MTases_sf"/>
</dbReference>
<dbReference type="PANTHER" id="PTHR44942">
    <property type="entry name" value="METHYLTRANSF_11 DOMAIN-CONTAINING PROTEIN"/>
    <property type="match status" value="1"/>
</dbReference>
<accession>A0A5D8Z768</accession>
<dbReference type="Proteomes" id="UP000323164">
    <property type="component" value="Unassembled WGS sequence"/>
</dbReference>
<dbReference type="SUPFAM" id="SSF53335">
    <property type="entry name" value="S-adenosyl-L-methionine-dependent methyltransferases"/>
    <property type="match status" value="1"/>
</dbReference>
<evidence type="ECO:0000256" key="1">
    <source>
        <dbReference type="ARBA" id="ARBA00008361"/>
    </source>
</evidence>
<reference evidence="5 6" key="1">
    <citation type="submission" date="2019-08" db="EMBL/GenBank/DDBJ databases">
        <title>Draft genome sequence of Lysobacter sp. UKS-15.</title>
        <authorList>
            <person name="Im W.-T."/>
        </authorList>
    </citation>
    <scope>NUCLEOTIDE SEQUENCE [LARGE SCALE GENOMIC DNA]</scope>
    <source>
        <strain evidence="5 6">UKS-15</strain>
    </source>
</reference>
<dbReference type="AlphaFoldDB" id="A0A5D8Z768"/>
<evidence type="ECO:0000256" key="2">
    <source>
        <dbReference type="ARBA" id="ARBA00022603"/>
    </source>
</evidence>
<comment type="caution">
    <text evidence="5">The sequence shown here is derived from an EMBL/GenBank/DDBJ whole genome shotgun (WGS) entry which is preliminary data.</text>
</comment>
<name>A0A5D8Z768_9GAMM</name>
<feature type="domain" description="Methyltransferase type 11" evidence="4">
    <location>
        <begin position="41"/>
        <end position="132"/>
    </location>
</feature>
<dbReference type="EMBL" id="VTRV01000062">
    <property type="protein sequence ID" value="TZF89923.1"/>
    <property type="molecule type" value="Genomic_DNA"/>
</dbReference>
<dbReference type="Gene3D" id="3.40.50.150">
    <property type="entry name" value="Vaccinia Virus protein VP39"/>
    <property type="match status" value="1"/>
</dbReference>
<protein>
    <submittedName>
        <fullName evidence="5">Class I SAM-dependent methyltransferase</fullName>
    </submittedName>
</protein>
<organism evidence="5 6">
    <name type="scientific">Cognatilysobacter lacus</name>
    <dbReference type="NCBI Taxonomy" id="1643323"/>
    <lineage>
        <taxon>Bacteria</taxon>
        <taxon>Pseudomonadati</taxon>
        <taxon>Pseudomonadota</taxon>
        <taxon>Gammaproteobacteria</taxon>
        <taxon>Lysobacterales</taxon>
        <taxon>Lysobacteraceae</taxon>
        <taxon>Cognatilysobacter</taxon>
    </lineage>
</organism>
<dbReference type="CDD" id="cd02440">
    <property type="entry name" value="AdoMet_MTases"/>
    <property type="match status" value="1"/>
</dbReference>